<dbReference type="AlphaFoldDB" id="A0A9P9FUQ4"/>
<evidence type="ECO:0000313" key="2">
    <source>
        <dbReference type="Proteomes" id="UP000738349"/>
    </source>
</evidence>
<protein>
    <submittedName>
        <fullName evidence="1">Uncharacterized protein</fullName>
    </submittedName>
</protein>
<keyword evidence="2" id="KW-1185">Reference proteome</keyword>
<organism evidence="1 2">
    <name type="scientific">Dactylonectria macrodidyma</name>
    <dbReference type="NCBI Taxonomy" id="307937"/>
    <lineage>
        <taxon>Eukaryota</taxon>
        <taxon>Fungi</taxon>
        <taxon>Dikarya</taxon>
        <taxon>Ascomycota</taxon>
        <taxon>Pezizomycotina</taxon>
        <taxon>Sordariomycetes</taxon>
        <taxon>Hypocreomycetidae</taxon>
        <taxon>Hypocreales</taxon>
        <taxon>Nectriaceae</taxon>
        <taxon>Dactylonectria</taxon>
    </lineage>
</organism>
<proteinExistence type="predicted"/>
<dbReference type="PROSITE" id="PS51257">
    <property type="entry name" value="PROKAR_LIPOPROTEIN"/>
    <property type="match status" value="1"/>
</dbReference>
<reference evidence="1" key="1">
    <citation type="journal article" date="2021" name="Nat. Commun.">
        <title>Genetic determinants of endophytism in the Arabidopsis root mycobiome.</title>
        <authorList>
            <person name="Mesny F."/>
            <person name="Miyauchi S."/>
            <person name="Thiergart T."/>
            <person name="Pickel B."/>
            <person name="Atanasova L."/>
            <person name="Karlsson M."/>
            <person name="Huettel B."/>
            <person name="Barry K.W."/>
            <person name="Haridas S."/>
            <person name="Chen C."/>
            <person name="Bauer D."/>
            <person name="Andreopoulos W."/>
            <person name="Pangilinan J."/>
            <person name="LaButti K."/>
            <person name="Riley R."/>
            <person name="Lipzen A."/>
            <person name="Clum A."/>
            <person name="Drula E."/>
            <person name="Henrissat B."/>
            <person name="Kohler A."/>
            <person name="Grigoriev I.V."/>
            <person name="Martin F.M."/>
            <person name="Hacquard S."/>
        </authorList>
    </citation>
    <scope>NUCLEOTIDE SEQUENCE</scope>
    <source>
        <strain evidence="1">MPI-CAGE-AT-0147</strain>
    </source>
</reference>
<dbReference type="OrthoDB" id="10555665at2759"/>
<name>A0A9P9FUQ4_9HYPO</name>
<dbReference type="Proteomes" id="UP000738349">
    <property type="component" value="Unassembled WGS sequence"/>
</dbReference>
<comment type="caution">
    <text evidence="1">The sequence shown here is derived from an EMBL/GenBank/DDBJ whole genome shotgun (WGS) entry which is preliminary data.</text>
</comment>
<gene>
    <name evidence="1" type="ORF">EDB81DRAFT_28640</name>
</gene>
<accession>A0A9P9FUQ4</accession>
<sequence length="294" mass="33168">MHLIDKFFDAVQPSSVSFACLWDSADVVVKLEAAPPRIRVLSHSLHARYLTCNTGYDTHTEKRTKPKRSDGKPIGCFRTMHALVRRRYVHAWRPPTKRVLPRLLDKFMMITYAQFDITIRDPATENAKTLGNELARLSSGLSPDFKKALASLVWPPRSQLHLHTPALQLARFPERTHSHRHSSRHATAQALIPVARGCRVQGSMTEMKVLQPATCSCSCKWPLDVHPSAPPRDLQSPVWLLFAEDGCNSTFGMSTLALMRRRIIFEGSQHDPFSRYADGYGPGMHAILLTPTIR</sequence>
<dbReference type="EMBL" id="JAGMUV010000001">
    <property type="protein sequence ID" value="KAH7175913.1"/>
    <property type="molecule type" value="Genomic_DNA"/>
</dbReference>
<evidence type="ECO:0000313" key="1">
    <source>
        <dbReference type="EMBL" id="KAH7175913.1"/>
    </source>
</evidence>